<evidence type="ECO:0000313" key="1">
    <source>
        <dbReference type="EMBL" id="SME99064.1"/>
    </source>
</evidence>
<accession>A0A1X7CMG3</accession>
<dbReference type="Proteomes" id="UP000192929">
    <property type="component" value="Unassembled WGS sequence"/>
</dbReference>
<dbReference type="AlphaFoldDB" id="A0A1X7CMG3"/>
<organism evidence="1 2">
    <name type="scientific">Kocuria marina subsp. indica</name>
    <dbReference type="NCBI Taxonomy" id="1049583"/>
    <lineage>
        <taxon>Bacteria</taxon>
        <taxon>Bacillati</taxon>
        <taxon>Actinomycetota</taxon>
        <taxon>Actinomycetes</taxon>
        <taxon>Micrococcales</taxon>
        <taxon>Micrococcaceae</taxon>
        <taxon>Kocuria</taxon>
    </lineage>
</organism>
<protein>
    <submittedName>
        <fullName evidence="1">Phosphatase</fullName>
    </submittedName>
</protein>
<dbReference type="RefSeq" id="WP_085106425.1">
    <property type="nucleotide sequence ID" value="NZ_FXAC01000004.1"/>
</dbReference>
<sequence>MTTAYLSRDSLARYLDRSRITGAVATPREANLRNIQGFLDGDQHQHMGVERTRDWDFDSVFELMRDRVGINDDPEYAKGQDFISAQLCVAGLDRYAELFSRAVQGRKRLLFATGHPSGLAPVYARLARVARKSGARVLRFDEALPFEDGDVRQIEDVVMVEQYGGLRHTHFPEPMQLVLDHLRDQGREAPDLVIADHGMAGYAGSRAGLSTIAMGDCNDPGIFVAEAQGQVEVVVPLDDNVPPHLYDPVVDYIISRAGLAGQERG</sequence>
<dbReference type="EMBL" id="FXAC01000004">
    <property type="protein sequence ID" value="SME99064.1"/>
    <property type="molecule type" value="Genomic_DNA"/>
</dbReference>
<dbReference type="InterPro" id="IPR031423">
    <property type="entry name" value="Phosphatase_SCO2771"/>
</dbReference>
<keyword evidence="2" id="KW-1185">Reference proteome</keyword>
<name>A0A1X7CMG3_9MICC</name>
<evidence type="ECO:0000313" key="2">
    <source>
        <dbReference type="Proteomes" id="UP000192929"/>
    </source>
</evidence>
<reference evidence="2" key="1">
    <citation type="submission" date="2017-04" db="EMBL/GenBank/DDBJ databases">
        <authorList>
            <person name="Varghese N."/>
            <person name="Submissions S."/>
        </authorList>
    </citation>
    <scope>NUCLEOTIDE SEQUENCE [LARGE SCALE GENOMIC DNA]</scope>
    <source>
        <strain evidence="2">NIO-1021</strain>
    </source>
</reference>
<gene>
    <name evidence="1" type="ORF">SAMN06296028_10486</name>
</gene>
<proteinExistence type="predicted"/>
<dbReference type="Pfam" id="PF15698">
    <property type="entry name" value="Phosphatase"/>
    <property type="match status" value="1"/>
</dbReference>